<sequence>MSPCKALKSHLLFYAPNCDDFRGVLSVYLSRRN</sequence>
<proteinExistence type="predicted"/>
<reference evidence="1 2" key="1">
    <citation type="submission" date="2018-02" db="EMBL/GenBank/DDBJ databases">
        <authorList>
            <person name="Dubost A."/>
        </authorList>
    </citation>
    <scope>NUCLEOTIDE SEQUENCE [LARGE SCALE GENOMIC DNA]</scope>
    <source>
        <strain evidence="2">JV551A3</strain>
    </source>
</reference>
<dbReference type="EMBL" id="OPYN01000085">
    <property type="protein sequence ID" value="SPO60405.1"/>
    <property type="molecule type" value="Genomic_DNA"/>
</dbReference>
<evidence type="ECO:0000313" key="2">
    <source>
        <dbReference type="Proteomes" id="UP000294335"/>
    </source>
</evidence>
<evidence type="ECO:0000313" key="1">
    <source>
        <dbReference type="EMBL" id="SPO60405.1"/>
    </source>
</evidence>
<name>A0AAQ1P892_9PSED</name>
<gene>
    <name evidence="1" type="ORF">JV551A3_V1_850026</name>
</gene>
<accession>A0AAQ1P892</accession>
<organism evidence="1 2">
    <name type="scientific">Pseudomonas inefficax</name>
    <dbReference type="NCBI Taxonomy" id="2078786"/>
    <lineage>
        <taxon>Bacteria</taxon>
        <taxon>Pseudomonadati</taxon>
        <taxon>Pseudomonadota</taxon>
        <taxon>Gammaproteobacteria</taxon>
        <taxon>Pseudomonadales</taxon>
        <taxon>Pseudomonadaceae</taxon>
        <taxon>Pseudomonas</taxon>
    </lineage>
</organism>
<comment type="caution">
    <text evidence="1">The sequence shown here is derived from an EMBL/GenBank/DDBJ whole genome shotgun (WGS) entry which is preliminary data.</text>
</comment>
<dbReference type="AlphaFoldDB" id="A0AAQ1P892"/>
<keyword evidence="2" id="KW-1185">Reference proteome</keyword>
<dbReference type="Proteomes" id="UP000294335">
    <property type="component" value="Unassembled WGS sequence"/>
</dbReference>
<protein>
    <submittedName>
        <fullName evidence="1">Uncharacterized protein</fullName>
    </submittedName>
</protein>